<evidence type="ECO:0000313" key="1">
    <source>
        <dbReference type="EMBL" id="KAI5684260.1"/>
    </source>
</evidence>
<gene>
    <name evidence="1" type="ORF">M9H77_05488</name>
</gene>
<protein>
    <submittedName>
        <fullName evidence="1">Uncharacterized protein</fullName>
    </submittedName>
</protein>
<accession>A0ACC0CH38</accession>
<name>A0ACC0CH38_CATRO</name>
<evidence type="ECO:0000313" key="2">
    <source>
        <dbReference type="Proteomes" id="UP001060085"/>
    </source>
</evidence>
<organism evidence="1 2">
    <name type="scientific">Catharanthus roseus</name>
    <name type="common">Madagascar periwinkle</name>
    <name type="synonym">Vinca rosea</name>
    <dbReference type="NCBI Taxonomy" id="4058"/>
    <lineage>
        <taxon>Eukaryota</taxon>
        <taxon>Viridiplantae</taxon>
        <taxon>Streptophyta</taxon>
        <taxon>Embryophyta</taxon>
        <taxon>Tracheophyta</taxon>
        <taxon>Spermatophyta</taxon>
        <taxon>Magnoliopsida</taxon>
        <taxon>eudicotyledons</taxon>
        <taxon>Gunneridae</taxon>
        <taxon>Pentapetalae</taxon>
        <taxon>asterids</taxon>
        <taxon>lamiids</taxon>
        <taxon>Gentianales</taxon>
        <taxon>Apocynaceae</taxon>
        <taxon>Rauvolfioideae</taxon>
        <taxon>Vinceae</taxon>
        <taxon>Catharanthinae</taxon>
        <taxon>Catharanthus</taxon>
    </lineage>
</organism>
<sequence>MPSGLSPTCGSDSWVHALKDYISRVEDDFFEQVDDGADGCENLNSPQNLGSSIVRVTKFLIRISAKILSSSTWYREVDLHASAGALKTRLQILVRAGHRPDSFLSLLSCSNILSPRVPERRESFRPLLSSYDPASNTKHEACLTFPHGPLI</sequence>
<keyword evidence="2" id="KW-1185">Reference proteome</keyword>
<proteinExistence type="predicted"/>
<dbReference type="EMBL" id="CM044701">
    <property type="protein sequence ID" value="KAI5684260.1"/>
    <property type="molecule type" value="Genomic_DNA"/>
</dbReference>
<dbReference type="Proteomes" id="UP001060085">
    <property type="component" value="Linkage Group LG01"/>
</dbReference>
<comment type="caution">
    <text evidence="1">The sequence shown here is derived from an EMBL/GenBank/DDBJ whole genome shotgun (WGS) entry which is preliminary data.</text>
</comment>
<reference evidence="2" key="1">
    <citation type="journal article" date="2023" name="Nat. Plants">
        <title>Single-cell RNA sequencing provides a high-resolution roadmap for understanding the multicellular compartmentation of specialized metabolism.</title>
        <authorList>
            <person name="Sun S."/>
            <person name="Shen X."/>
            <person name="Li Y."/>
            <person name="Li Y."/>
            <person name="Wang S."/>
            <person name="Li R."/>
            <person name="Zhang H."/>
            <person name="Shen G."/>
            <person name="Guo B."/>
            <person name="Wei J."/>
            <person name="Xu J."/>
            <person name="St-Pierre B."/>
            <person name="Chen S."/>
            <person name="Sun C."/>
        </authorList>
    </citation>
    <scope>NUCLEOTIDE SEQUENCE [LARGE SCALE GENOMIC DNA]</scope>
</reference>